<evidence type="ECO:0000313" key="4">
    <source>
        <dbReference type="Proteomes" id="UP000321735"/>
    </source>
</evidence>
<feature type="region of interest" description="Disordered" evidence="1">
    <location>
        <begin position="15"/>
        <end position="41"/>
    </location>
</feature>
<evidence type="ECO:0000259" key="2">
    <source>
        <dbReference type="Pfam" id="PF01844"/>
    </source>
</evidence>
<dbReference type="Proteomes" id="UP000321735">
    <property type="component" value="Chromosome"/>
</dbReference>
<dbReference type="EMBL" id="CP031778">
    <property type="protein sequence ID" value="QDZ77781.1"/>
    <property type="molecule type" value="Genomic_DNA"/>
</dbReference>
<dbReference type="CDD" id="cd00085">
    <property type="entry name" value="HNHc"/>
    <property type="match status" value="1"/>
</dbReference>
<accession>A0A9X7M348</accession>
<dbReference type="GO" id="GO:0004519">
    <property type="term" value="F:endonuclease activity"/>
    <property type="evidence" value="ECO:0007669"/>
    <property type="project" value="UniProtKB-KW"/>
</dbReference>
<gene>
    <name evidence="3" type="ORF">D0437_30320</name>
</gene>
<name>A0A9X7M348_BACCE</name>
<dbReference type="InterPro" id="IPR003615">
    <property type="entry name" value="HNH_nuc"/>
</dbReference>
<keyword evidence="3" id="KW-0378">Hydrolase</keyword>
<dbReference type="InterPro" id="IPR002711">
    <property type="entry name" value="HNH"/>
</dbReference>
<keyword evidence="3" id="KW-0540">Nuclease</keyword>
<feature type="domain" description="HNH" evidence="2">
    <location>
        <begin position="71"/>
        <end position="109"/>
    </location>
</feature>
<proteinExistence type="predicted"/>
<protein>
    <submittedName>
        <fullName evidence="3">Restriction endonuclease</fullName>
    </submittedName>
</protein>
<dbReference type="Pfam" id="PF01844">
    <property type="entry name" value="HNH"/>
    <property type="match status" value="1"/>
</dbReference>
<dbReference type="GO" id="GO:0003676">
    <property type="term" value="F:nucleic acid binding"/>
    <property type="evidence" value="ECO:0007669"/>
    <property type="project" value="InterPro"/>
</dbReference>
<keyword evidence="3" id="KW-0255">Endonuclease</keyword>
<organism evidence="3 4">
    <name type="scientific">Bacillus cereus</name>
    <dbReference type="NCBI Taxonomy" id="1396"/>
    <lineage>
        <taxon>Bacteria</taxon>
        <taxon>Bacillati</taxon>
        <taxon>Bacillota</taxon>
        <taxon>Bacilli</taxon>
        <taxon>Bacillales</taxon>
        <taxon>Bacillaceae</taxon>
        <taxon>Bacillus</taxon>
        <taxon>Bacillus cereus group</taxon>
    </lineage>
</organism>
<sequence>MYQANIDSDFSKVKIAEEEKPENRKKTKIESGREVWPRDPKKAKQAIKQAEFKCEIDNTHETFVSEASRKNYMEAHHLIPLRMQHEFENSLDVVGNIVSICPNCHRLIHYGRAKDKKKVLELLFEQRKASLKKFGIEVSPEELFGYYGILK</sequence>
<reference evidence="3 4" key="1">
    <citation type="journal article" date="2019" name="Ecotoxicol. Environ. Saf.">
        <title>Microbial characterization of heavy metal resistant bacterial strains isolated from an electroplating wastewater treatment plant.</title>
        <authorList>
            <person name="Cai X."/>
            <person name="Zheng X."/>
            <person name="Zhang D."/>
            <person name="Iqbal W."/>
            <person name="Liu C."/>
            <person name="Yang B."/>
            <person name="Zhao X."/>
            <person name="Lu X."/>
            <person name="Mao Y."/>
        </authorList>
    </citation>
    <scope>NUCLEOTIDE SEQUENCE [LARGE SCALE GENOMIC DNA]</scope>
    <source>
        <strain evidence="3 4">Co1-1</strain>
    </source>
</reference>
<dbReference type="AlphaFoldDB" id="A0A9X7M348"/>
<dbReference type="GO" id="GO:0008270">
    <property type="term" value="F:zinc ion binding"/>
    <property type="evidence" value="ECO:0007669"/>
    <property type="project" value="InterPro"/>
</dbReference>
<evidence type="ECO:0000256" key="1">
    <source>
        <dbReference type="SAM" id="MobiDB-lite"/>
    </source>
</evidence>
<evidence type="ECO:0000313" key="3">
    <source>
        <dbReference type="EMBL" id="QDZ77781.1"/>
    </source>
</evidence>